<feature type="transmembrane region" description="Helical" evidence="6">
    <location>
        <begin position="351"/>
        <end position="369"/>
    </location>
</feature>
<feature type="transmembrane region" description="Helical" evidence="6">
    <location>
        <begin position="452"/>
        <end position="471"/>
    </location>
</feature>
<dbReference type="Pfam" id="PF13620">
    <property type="entry name" value="CarboxypepD_reg"/>
    <property type="match status" value="3"/>
</dbReference>
<evidence type="ECO:0000259" key="7">
    <source>
        <dbReference type="PROSITE" id="PS50850"/>
    </source>
</evidence>
<feature type="region of interest" description="Disordered" evidence="5">
    <location>
        <begin position="585"/>
        <end position="610"/>
    </location>
</feature>
<feature type="transmembrane region" description="Helical" evidence="6">
    <location>
        <begin position="149"/>
        <end position="171"/>
    </location>
</feature>
<feature type="transmembrane region" description="Helical" evidence="6">
    <location>
        <begin position="116"/>
        <end position="137"/>
    </location>
</feature>
<feature type="transmembrane region" description="Helical" evidence="6">
    <location>
        <begin position="63"/>
        <end position="80"/>
    </location>
</feature>
<organism evidence="8 9">
    <name type="scientific">Streptomyces coacervatus</name>
    <dbReference type="NCBI Taxonomy" id="647381"/>
    <lineage>
        <taxon>Bacteria</taxon>
        <taxon>Bacillati</taxon>
        <taxon>Actinomycetota</taxon>
        <taxon>Actinomycetes</taxon>
        <taxon>Kitasatosporales</taxon>
        <taxon>Streptomycetaceae</taxon>
        <taxon>Streptomyces</taxon>
    </lineage>
</organism>
<evidence type="ECO:0000313" key="8">
    <source>
        <dbReference type="EMBL" id="GAA3813870.1"/>
    </source>
</evidence>
<name>A0ABP7IAR7_9ACTN</name>
<gene>
    <name evidence="8" type="ORF">GCM10022403_054380</name>
</gene>
<keyword evidence="4 6" id="KW-0472">Membrane</keyword>
<feature type="domain" description="Major facilitator superfamily (MFS) profile" evidence="7">
    <location>
        <begin position="26"/>
        <end position="475"/>
    </location>
</feature>
<dbReference type="RefSeq" id="WP_275775575.1">
    <property type="nucleotide sequence ID" value="NZ_BAABDE010000022.1"/>
</dbReference>
<dbReference type="Gene3D" id="2.60.40.1120">
    <property type="entry name" value="Carboxypeptidase-like, regulatory domain"/>
    <property type="match status" value="2"/>
</dbReference>
<dbReference type="SUPFAM" id="SSF49478">
    <property type="entry name" value="Cna protein B-type domain"/>
    <property type="match status" value="1"/>
</dbReference>
<evidence type="ECO:0000256" key="1">
    <source>
        <dbReference type="ARBA" id="ARBA00004651"/>
    </source>
</evidence>
<evidence type="ECO:0000256" key="2">
    <source>
        <dbReference type="ARBA" id="ARBA00022692"/>
    </source>
</evidence>
<sequence length="870" mass="85448">MSHALPRPADDDDEGVVSAAPRANAVVAVLAFGGIVVSLMQTLVIPIVPELPKLLNAPASDTAWAVTATLLAAAVAVPMMGRLGDMYGKRRMLLVSLVLLVAGSVTAALSDSLAPMIVGRVLQGTAGGVIPLGISIMRDELPAERLGSATALMSASLGVGGALGLPAAALIADNFDWHVLFWSSAGMGVVALLLVLFVVPESKVRTGGRFDVVGGLGMAAGLVCLLLGISKGGDWGWGSGTTLGLFGAAVAVLLLWGWYELRTEQPLVDLRTTARRQVLVTNLASIALGFGMFAMSLVLPQLLQLPEATGYGLGKSLLTAGLVMAPSGLVMMAVAPVSAALSKAKGPKASLMLGSLIVAAGYGLQILLMTEVWQFVLVSCVIGSGIGFTYGAMPALIMGAVPPSQSGAANSLNTLMRSIGTSTASAVAGVILSQMTTSLGGVSLPSQNGFKTVLAIGGGAALLAFAVASFIPRHRTAAAGGSSASEERAAAGGPSATAPSAAGIEKGAPGLDTRGAPGLTEVGASGLAEEGASGLAEEGASGLAEEGASGRSAAAAIEGGATGLAGEGASGWSAAATTVGGAPGLSAARSNGASPAPASSSASVATAAPDGASGSIGGGIPVSGHVLGAERVPLAGAAVTLISLGGKQLSRSVSQADGSYGVDAPAAGSYVLIASADGFQPQASTLVVADGPVSYDVLLSGTSGLAGLVRSADSGTPVADAVVIVTDVRGDVLTTGRTDVLGEFTVTDLVPGTVTLAVNSAKHRPLALPVEIGGTGTTRIEVELRPGAHVRGTVRGAGAPLGDARVTLVDAAGNVVATTRTGHDGAYAFSDLDSGAYTITATGYPPQAATVTVAGGGADDHDIELAHSGE</sequence>
<dbReference type="SUPFAM" id="SSF49464">
    <property type="entry name" value="Carboxypeptidase regulatory domain-like"/>
    <property type="match status" value="2"/>
</dbReference>
<feature type="transmembrane region" description="Helical" evidence="6">
    <location>
        <begin position="414"/>
        <end position="432"/>
    </location>
</feature>
<reference evidence="9" key="1">
    <citation type="journal article" date="2019" name="Int. J. Syst. Evol. Microbiol.">
        <title>The Global Catalogue of Microorganisms (GCM) 10K type strain sequencing project: providing services to taxonomists for standard genome sequencing and annotation.</title>
        <authorList>
            <consortium name="The Broad Institute Genomics Platform"/>
            <consortium name="The Broad Institute Genome Sequencing Center for Infectious Disease"/>
            <person name="Wu L."/>
            <person name="Ma J."/>
        </authorList>
    </citation>
    <scope>NUCLEOTIDE SEQUENCE [LARGE SCALE GENOMIC DNA]</scope>
    <source>
        <strain evidence="9">JCM 17138</strain>
    </source>
</reference>
<evidence type="ECO:0000313" key="9">
    <source>
        <dbReference type="Proteomes" id="UP001501009"/>
    </source>
</evidence>
<feature type="transmembrane region" description="Helical" evidence="6">
    <location>
        <begin position="177"/>
        <end position="198"/>
    </location>
</feature>
<keyword evidence="2 6" id="KW-0812">Transmembrane</keyword>
<keyword evidence="3 6" id="KW-1133">Transmembrane helix</keyword>
<dbReference type="Gene3D" id="1.20.1250.20">
    <property type="entry name" value="MFS general substrate transporter like domains"/>
    <property type="match status" value="2"/>
</dbReference>
<evidence type="ECO:0000256" key="6">
    <source>
        <dbReference type="SAM" id="Phobius"/>
    </source>
</evidence>
<dbReference type="InterPro" id="IPR011701">
    <property type="entry name" value="MFS"/>
</dbReference>
<dbReference type="Pfam" id="PF07690">
    <property type="entry name" value="MFS_1"/>
    <property type="match status" value="1"/>
</dbReference>
<feature type="transmembrane region" description="Helical" evidence="6">
    <location>
        <begin position="375"/>
        <end position="402"/>
    </location>
</feature>
<dbReference type="InterPro" id="IPR013783">
    <property type="entry name" value="Ig-like_fold"/>
</dbReference>
<feature type="compositionally biased region" description="Low complexity" evidence="5">
    <location>
        <begin position="481"/>
        <end position="503"/>
    </location>
</feature>
<dbReference type="CDD" id="cd17504">
    <property type="entry name" value="MFS_MMR_MDR_like"/>
    <property type="match status" value="1"/>
</dbReference>
<accession>A0ABP7IAR7</accession>
<dbReference type="Gene3D" id="2.60.40.10">
    <property type="entry name" value="Immunoglobulins"/>
    <property type="match status" value="1"/>
</dbReference>
<dbReference type="PROSITE" id="PS50850">
    <property type="entry name" value="MFS"/>
    <property type="match status" value="1"/>
</dbReference>
<feature type="transmembrane region" description="Helical" evidence="6">
    <location>
        <begin position="279"/>
        <end position="299"/>
    </location>
</feature>
<feature type="region of interest" description="Disordered" evidence="5">
    <location>
        <begin position="481"/>
        <end position="521"/>
    </location>
</feature>
<protein>
    <recommendedName>
        <fullName evidence="7">Major facilitator superfamily (MFS) profile domain-containing protein</fullName>
    </recommendedName>
</protein>
<proteinExistence type="predicted"/>
<feature type="transmembrane region" description="Helical" evidence="6">
    <location>
        <begin position="210"/>
        <end position="229"/>
    </location>
</feature>
<evidence type="ECO:0000256" key="4">
    <source>
        <dbReference type="ARBA" id="ARBA00023136"/>
    </source>
</evidence>
<dbReference type="SUPFAM" id="SSF103473">
    <property type="entry name" value="MFS general substrate transporter"/>
    <property type="match status" value="1"/>
</dbReference>
<comment type="caution">
    <text evidence="8">The sequence shown here is derived from an EMBL/GenBank/DDBJ whole genome shotgun (WGS) entry which is preliminary data.</text>
</comment>
<comment type="subcellular location">
    <subcellularLocation>
        <location evidence="1">Cell membrane</location>
        <topology evidence="1">Multi-pass membrane protein</topology>
    </subcellularLocation>
</comment>
<feature type="transmembrane region" description="Helical" evidence="6">
    <location>
        <begin position="92"/>
        <end position="110"/>
    </location>
</feature>
<dbReference type="Proteomes" id="UP001501009">
    <property type="component" value="Unassembled WGS sequence"/>
</dbReference>
<feature type="transmembrane region" description="Helical" evidence="6">
    <location>
        <begin position="235"/>
        <end position="259"/>
    </location>
</feature>
<dbReference type="EMBL" id="BAABDE010000022">
    <property type="protein sequence ID" value="GAA3813870.1"/>
    <property type="molecule type" value="Genomic_DNA"/>
</dbReference>
<feature type="transmembrane region" description="Helical" evidence="6">
    <location>
        <begin position="319"/>
        <end position="339"/>
    </location>
</feature>
<evidence type="ECO:0000256" key="3">
    <source>
        <dbReference type="ARBA" id="ARBA00022989"/>
    </source>
</evidence>
<dbReference type="InterPro" id="IPR020846">
    <property type="entry name" value="MFS_dom"/>
</dbReference>
<evidence type="ECO:0000256" key="5">
    <source>
        <dbReference type="SAM" id="MobiDB-lite"/>
    </source>
</evidence>
<dbReference type="InterPro" id="IPR036259">
    <property type="entry name" value="MFS_trans_sf"/>
</dbReference>
<dbReference type="PANTHER" id="PTHR23501">
    <property type="entry name" value="MAJOR FACILITATOR SUPERFAMILY"/>
    <property type="match status" value="1"/>
</dbReference>
<feature type="transmembrane region" description="Helical" evidence="6">
    <location>
        <begin position="25"/>
        <end position="48"/>
    </location>
</feature>
<dbReference type="InterPro" id="IPR008969">
    <property type="entry name" value="CarboxyPept-like_regulatory"/>
</dbReference>
<keyword evidence="9" id="KW-1185">Reference proteome</keyword>
<dbReference type="PANTHER" id="PTHR23501:SF197">
    <property type="entry name" value="COMD"/>
    <property type="match status" value="1"/>
</dbReference>